<comment type="caution">
    <text evidence="1">The sequence shown here is derived from an EMBL/GenBank/DDBJ whole genome shotgun (WGS) entry which is preliminary data.</text>
</comment>
<accession>A0A835ZUJ1</accession>
<dbReference type="EMBL" id="JAEMGP010000014">
    <property type="protein sequence ID" value="KAG5200281.1"/>
    <property type="molecule type" value="Genomic_DNA"/>
</dbReference>
<organism evidence="1 2">
    <name type="scientific">Ovis aries</name>
    <name type="common">Sheep</name>
    <dbReference type="NCBI Taxonomy" id="9940"/>
    <lineage>
        <taxon>Eukaryota</taxon>
        <taxon>Metazoa</taxon>
        <taxon>Chordata</taxon>
        <taxon>Craniata</taxon>
        <taxon>Vertebrata</taxon>
        <taxon>Euteleostomi</taxon>
        <taxon>Mammalia</taxon>
        <taxon>Eutheria</taxon>
        <taxon>Laurasiatheria</taxon>
        <taxon>Artiodactyla</taxon>
        <taxon>Ruminantia</taxon>
        <taxon>Pecora</taxon>
        <taxon>Bovidae</taxon>
        <taxon>Caprinae</taxon>
        <taxon>Ovis</taxon>
    </lineage>
</organism>
<reference evidence="1 2" key="1">
    <citation type="submission" date="2020-12" db="EMBL/GenBank/DDBJ databases">
        <title>De novo assembly of Tibetan sheep genome.</title>
        <authorList>
            <person name="Li X."/>
        </authorList>
    </citation>
    <scope>NUCLEOTIDE SEQUENCE [LARGE SCALE GENOMIC DNA]</scope>
    <source>
        <tissue evidence="1">Heart</tissue>
    </source>
</reference>
<evidence type="ECO:0000313" key="1">
    <source>
        <dbReference type="EMBL" id="KAG5200281.1"/>
    </source>
</evidence>
<name>A0A835ZUJ1_SHEEP</name>
<dbReference type="Proteomes" id="UP000664991">
    <property type="component" value="Chromosome 14"/>
</dbReference>
<dbReference type="AlphaFoldDB" id="A0A835ZUJ1"/>
<evidence type="ECO:0000313" key="2">
    <source>
        <dbReference type="Proteomes" id="UP000664991"/>
    </source>
</evidence>
<gene>
    <name evidence="1" type="ORF">JEQ12_004815</name>
</gene>
<sequence>MVMGNATERPTEESCLHTCLLLGVPSPEVISPIQVGRFARASSDPLGLLPKAGCDTSDVIRSLLEPTELEQMTVRRNPSEGNYWNFRFEKRKALFSGTNYRFMKGPENSFPVEFMYFIKDLKRHKCPTVASDNEAKESV</sequence>
<protein>
    <submittedName>
        <fullName evidence="1">Uncharacterized protein</fullName>
    </submittedName>
</protein>
<proteinExistence type="predicted"/>